<organism evidence="1 2">
    <name type="scientific">Citrobacter koseri (strain ATCC BAA-895 / CDC 4225-83 / SGSC4696)</name>
    <dbReference type="NCBI Taxonomy" id="290338"/>
    <lineage>
        <taxon>Bacteria</taxon>
        <taxon>Pseudomonadati</taxon>
        <taxon>Pseudomonadota</taxon>
        <taxon>Gammaproteobacteria</taxon>
        <taxon>Enterobacterales</taxon>
        <taxon>Enterobacteriaceae</taxon>
        <taxon>Citrobacter</taxon>
    </lineage>
</organism>
<dbReference type="EMBL" id="CP000822">
    <property type="protein sequence ID" value="ABV14944.1"/>
    <property type="molecule type" value="Genomic_DNA"/>
</dbReference>
<name>A8AN80_CITK8</name>
<protein>
    <submittedName>
        <fullName evidence="1">Uncharacterized protein</fullName>
    </submittedName>
</protein>
<gene>
    <name evidence="1" type="ordered locus">CKO_03868</name>
</gene>
<sequence>MRCAQSFSACAKSSCVVVFSMWHLGLRERSIFYFTMFCVKRREAAHNTALVATHNRFMQKAIPARRRVCHWFL</sequence>
<keyword evidence="2" id="KW-1185">Reference proteome</keyword>
<reference evidence="1 2" key="1">
    <citation type="submission" date="2007-08" db="EMBL/GenBank/DDBJ databases">
        <authorList>
            <consortium name="The Citrobacter koseri Genome Sequencing Project"/>
            <person name="McClelland M."/>
            <person name="Sanderson E.K."/>
            <person name="Porwollik S."/>
            <person name="Spieth J."/>
            <person name="Clifton W.S."/>
            <person name="Latreille P."/>
            <person name="Courtney L."/>
            <person name="Wang C."/>
            <person name="Pepin K."/>
            <person name="Bhonagiri V."/>
            <person name="Nash W."/>
            <person name="Johnson M."/>
            <person name="Thiruvilangam P."/>
            <person name="Wilson R."/>
        </authorList>
    </citation>
    <scope>NUCLEOTIDE SEQUENCE [LARGE SCALE GENOMIC DNA]</scope>
    <source>
        <strain evidence="2">ATCC BAA-895 / CDC 4225-83 / SGSC4696</strain>
    </source>
</reference>
<dbReference type="HOGENOM" id="CLU_2697949_0_0_6"/>
<accession>A8AN80</accession>
<dbReference type="AlphaFoldDB" id="A8AN80"/>
<evidence type="ECO:0000313" key="1">
    <source>
        <dbReference type="EMBL" id="ABV14944.1"/>
    </source>
</evidence>
<dbReference type="KEGG" id="cko:CKO_03868"/>
<dbReference type="Proteomes" id="UP000008148">
    <property type="component" value="Chromosome"/>
</dbReference>
<evidence type="ECO:0000313" key="2">
    <source>
        <dbReference type="Proteomes" id="UP000008148"/>
    </source>
</evidence>
<proteinExistence type="predicted"/>